<keyword evidence="1" id="KW-0596">Phosphopantetheine</keyword>
<dbReference type="PROSITE" id="PS50075">
    <property type="entry name" value="CARRIER"/>
    <property type="match status" value="1"/>
</dbReference>
<dbReference type="InterPro" id="IPR014031">
    <property type="entry name" value="Ketoacyl_synth_C"/>
</dbReference>
<dbReference type="Pfam" id="PF02801">
    <property type="entry name" value="Ketoacyl-synt_C"/>
    <property type="match status" value="1"/>
</dbReference>
<dbReference type="Gene3D" id="3.30.70.3290">
    <property type="match status" value="1"/>
</dbReference>
<keyword evidence="2" id="KW-0597">Phosphoprotein</keyword>
<dbReference type="InterPro" id="IPR016039">
    <property type="entry name" value="Thiolase-like"/>
</dbReference>
<dbReference type="SMART" id="SM00822">
    <property type="entry name" value="PKS_KR"/>
    <property type="match status" value="1"/>
</dbReference>
<evidence type="ECO:0000313" key="6">
    <source>
        <dbReference type="EMBL" id="SHL03990.1"/>
    </source>
</evidence>
<dbReference type="InterPro" id="IPR014030">
    <property type="entry name" value="Ketoacyl_synth_N"/>
</dbReference>
<evidence type="ECO:0000313" key="7">
    <source>
        <dbReference type="Proteomes" id="UP000184028"/>
    </source>
</evidence>
<reference evidence="7" key="1">
    <citation type="submission" date="2016-11" db="EMBL/GenBank/DDBJ databases">
        <authorList>
            <person name="Varghese N."/>
            <person name="Submissions S."/>
        </authorList>
    </citation>
    <scope>NUCLEOTIDE SEQUENCE [LARGE SCALE GENOMIC DNA]</scope>
    <source>
        <strain evidence="7">DSM 24724</strain>
    </source>
</reference>
<gene>
    <name evidence="6" type="ORF">SAMN05444484_10196</name>
</gene>
<dbReference type="OrthoDB" id="9778690at2"/>
<dbReference type="PROSITE" id="PS52004">
    <property type="entry name" value="KS3_2"/>
    <property type="match status" value="1"/>
</dbReference>
<dbReference type="InterPro" id="IPR009081">
    <property type="entry name" value="PP-bd_ACP"/>
</dbReference>
<dbReference type="InterPro" id="IPR013968">
    <property type="entry name" value="PKS_KR"/>
</dbReference>
<keyword evidence="7" id="KW-1185">Reference proteome</keyword>
<dbReference type="SUPFAM" id="SSF51735">
    <property type="entry name" value="NAD(P)-binding Rossmann-fold domains"/>
    <property type="match status" value="1"/>
</dbReference>
<dbReference type="SMART" id="SM00825">
    <property type="entry name" value="PKS_KS"/>
    <property type="match status" value="1"/>
</dbReference>
<dbReference type="CDD" id="cd00833">
    <property type="entry name" value="PKS"/>
    <property type="match status" value="1"/>
</dbReference>
<dbReference type="RefSeq" id="WP_068843423.1">
    <property type="nucleotide sequence ID" value="NZ_FRBT01000001.1"/>
</dbReference>
<dbReference type="SUPFAM" id="SSF47336">
    <property type="entry name" value="ACP-like"/>
    <property type="match status" value="1"/>
</dbReference>
<dbReference type="GO" id="GO:0006633">
    <property type="term" value="P:fatty acid biosynthetic process"/>
    <property type="evidence" value="ECO:0007669"/>
    <property type="project" value="InterPro"/>
</dbReference>
<evidence type="ECO:0000256" key="2">
    <source>
        <dbReference type="ARBA" id="ARBA00022553"/>
    </source>
</evidence>
<dbReference type="SUPFAM" id="SSF55048">
    <property type="entry name" value="Probable ACP-binding domain of malonyl-CoA ACP transacylase"/>
    <property type="match status" value="1"/>
</dbReference>
<evidence type="ECO:0000259" key="4">
    <source>
        <dbReference type="PROSITE" id="PS50075"/>
    </source>
</evidence>
<dbReference type="PROSITE" id="PS00012">
    <property type="entry name" value="PHOSPHOPANTETHEINE"/>
    <property type="match status" value="1"/>
</dbReference>
<proteinExistence type="predicted"/>
<dbReference type="PROSITE" id="PS00606">
    <property type="entry name" value="KS3_1"/>
    <property type="match status" value="1"/>
</dbReference>
<dbReference type="Gene3D" id="1.10.1200.10">
    <property type="entry name" value="ACP-like"/>
    <property type="match status" value="1"/>
</dbReference>
<feature type="domain" description="Carrier" evidence="4">
    <location>
        <begin position="1391"/>
        <end position="1466"/>
    </location>
</feature>
<keyword evidence="3 6" id="KW-0808">Transferase</keyword>
<dbReference type="InterPro" id="IPR020806">
    <property type="entry name" value="PKS_PP-bd"/>
</dbReference>
<dbReference type="Pfam" id="PF00698">
    <property type="entry name" value="Acyl_transf_1"/>
    <property type="match status" value="1"/>
</dbReference>
<dbReference type="InterPro" id="IPR036736">
    <property type="entry name" value="ACP-like_sf"/>
</dbReference>
<name>A0A1M6XDA1_9FLAO</name>
<dbReference type="InterPro" id="IPR036291">
    <property type="entry name" value="NAD(P)-bd_dom_sf"/>
</dbReference>
<dbReference type="InterPro" id="IPR049490">
    <property type="entry name" value="C883_1060-like_KR_N"/>
</dbReference>
<dbReference type="STRING" id="946677.SAMN05444484_10196"/>
<dbReference type="GO" id="GO:0004312">
    <property type="term" value="F:fatty acid synthase activity"/>
    <property type="evidence" value="ECO:0007669"/>
    <property type="project" value="TreeGrafter"/>
</dbReference>
<dbReference type="SMART" id="SM00823">
    <property type="entry name" value="PKS_PP"/>
    <property type="match status" value="1"/>
</dbReference>
<dbReference type="InterPro" id="IPR032821">
    <property type="entry name" value="PKS_assoc"/>
</dbReference>
<dbReference type="Pfam" id="PF00550">
    <property type="entry name" value="PP-binding"/>
    <property type="match status" value="1"/>
</dbReference>
<dbReference type="Pfam" id="PF08659">
    <property type="entry name" value="KR"/>
    <property type="match status" value="1"/>
</dbReference>
<dbReference type="SMART" id="SM00827">
    <property type="entry name" value="PKS_AT"/>
    <property type="match status" value="1"/>
</dbReference>
<dbReference type="InterPro" id="IPR057326">
    <property type="entry name" value="KR_dom"/>
</dbReference>
<feature type="domain" description="Ketosynthase family 3 (KS3)" evidence="5">
    <location>
        <begin position="7"/>
        <end position="431"/>
    </location>
</feature>
<dbReference type="SUPFAM" id="SSF52151">
    <property type="entry name" value="FabD/lysophospholipase-like"/>
    <property type="match status" value="1"/>
</dbReference>
<dbReference type="EMBL" id="FRBT01000001">
    <property type="protein sequence ID" value="SHL03990.1"/>
    <property type="molecule type" value="Genomic_DNA"/>
</dbReference>
<dbReference type="GO" id="GO:0004315">
    <property type="term" value="F:3-oxoacyl-[acyl-carrier-protein] synthase activity"/>
    <property type="evidence" value="ECO:0007669"/>
    <property type="project" value="InterPro"/>
</dbReference>
<dbReference type="InterPro" id="IPR018201">
    <property type="entry name" value="Ketoacyl_synth_AS"/>
</dbReference>
<organism evidence="6 7">
    <name type="scientific">Flavobacterium chilense</name>
    <dbReference type="NCBI Taxonomy" id="946677"/>
    <lineage>
        <taxon>Bacteria</taxon>
        <taxon>Pseudomonadati</taxon>
        <taxon>Bacteroidota</taxon>
        <taxon>Flavobacteriia</taxon>
        <taxon>Flavobacteriales</taxon>
        <taxon>Flavobacteriaceae</taxon>
        <taxon>Flavobacterium</taxon>
    </lineage>
</organism>
<sequence>MNRESIKRDIAIIGISCKFSNSENPSEFWKNLKEGNEMIQFYSDEELLGFGVDKNTINNPNYVKRKTSIENSDSFDYPFFSYTKDEANLMDPQIRLLHEQVWSALEDAGYNVTTYTEKVGMYMTAEDNFNWIAHSIISKNKNVDPFYLSLINNKNFISSLISYNLNLKGPSMVVDTACSSSLTTVHLASRSLLLRECSIAIAGGVNLNTRRTKGHFYQEGMIGSKDGYCRAFDSESTGTTGAEGTGVVVLKRLEEAIKDRDNIYAVIRSSAVNNDGKRKVGFTAPSVKGQAECIRMAHKMANVPYNTISYIEAHGTGTKLGDPIEIEALNQAFNYDTSHSCAVGSLKANIGHLGNAAGIGGLIKTTLSLKNRIIPPLLHYKKPNPEINFDGGPFFANPELKKWESDNSLPLRAGVSSFGIGGTNVHAILEEFKKAEPNNHSRPYQLISYSAKSQNAVSNYTTKLKKFVTNEVFQLADLAYTLKVGRTDFLYKNFTVAKDKDELLSNLENKKEQFLIEKEKRDLVFMFSGQGTQYYKMAEDLYKYESDFKFYMDQGFKILFDITGQDYSEIIGYKPNNILDPNLINETQYTQPILFLVEYALASVLLKWGIKPKNMIGHSLGEYAAACIAEVFSLEDALKLIVKRSQLMSEVEKGSMAAIDAPIDEIIEFLNNNLSIAAINSESSCVVSGNKKDIEDFTQTLSLNEISFSVLKTSHAFHSNMMDSILEKYEKEFKHIKLSNPKMPFISNLTGKQILDEEATSSKYWIRHLRETVNFKDGIDFILQKSNAIFIEIGPGKTLLTLSKQNQRYSNKNVAIELVRRFNESIDDNQKFTNAIGQIWNQGIKVDWNEYYSLEERYRISAPTYCFDNFKLDFIVEPFSKLASNENSNDIKPFNEWFYIPNWKKCFLSKNKENKEQQQYLIFSDGKPLITALIKQLRTEGNKIIEVKNASTFEIISDQLITVNPFNDDDYLELFKQFTANNIQIDQIIFNWSFENTDQKTLQSVFSIFNNICSSLIDYSPGRSKKITLLTNLNHEILGDEESNVTMAASMKQLYVFAQENPNIFSCSIDVSQDKDDVGLVFKVIDDLKYNYSDTTIAFRNQNRWVEFYENFNLIEKDNSSYLKENKTYLITGGLGKVGKALALHLCDTYHSKVILTGRTIIPSEEFWDTVLADKEANPKLINAIEDLKVLKEKNRPVFYYSGDVSDFNSFSRVIENIEETHGNISGIIHAAGNIDNATFKPVENLNSDIVLQQFLPKVQGTINLDIIFKNKPLDFVWVTSSLASVLGGLTFGAYSVANAFIDSFINNKRKELQNWFCINLDGLVEDRINHQKLIEVFENTFSIGNNPQVILSVKDPNSFKLRNDLDIKPEDLSDNDRVIDRNSLSVEYFEPETLIEEELCTMVQSFFGYKKIGVLDNFFEIGGDSLKAMTMIKRINKLFGIEISIQDFYSNPSIRELSNEIELAIKIVNLQEKIEGENSIII</sequence>
<dbReference type="InterPro" id="IPR016035">
    <property type="entry name" value="Acyl_Trfase/lysoPLipase"/>
</dbReference>
<accession>A0A1M6XDA1</accession>
<dbReference type="SUPFAM" id="SSF53901">
    <property type="entry name" value="Thiolase-like"/>
    <property type="match status" value="1"/>
</dbReference>
<dbReference type="Pfam" id="PF16197">
    <property type="entry name" value="KAsynt_C_assoc"/>
    <property type="match status" value="1"/>
</dbReference>
<dbReference type="Pfam" id="PF00109">
    <property type="entry name" value="ketoacyl-synt"/>
    <property type="match status" value="1"/>
</dbReference>
<dbReference type="Proteomes" id="UP000184028">
    <property type="component" value="Unassembled WGS sequence"/>
</dbReference>
<protein>
    <submittedName>
        <fullName evidence="6">Acyl transferase domain-containing protein</fullName>
    </submittedName>
</protein>
<evidence type="ECO:0000256" key="1">
    <source>
        <dbReference type="ARBA" id="ARBA00022450"/>
    </source>
</evidence>
<dbReference type="InterPro" id="IPR050091">
    <property type="entry name" value="PKS_NRPS_Biosynth_Enz"/>
</dbReference>
<dbReference type="InterPro" id="IPR001227">
    <property type="entry name" value="Ac_transferase_dom_sf"/>
</dbReference>
<evidence type="ECO:0000259" key="5">
    <source>
        <dbReference type="PROSITE" id="PS52004"/>
    </source>
</evidence>
<dbReference type="PANTHER" id="PTHR43775:SF51">
    <property type="entry name" value="INACTIVE PHENOLPHTHIOCEROL SYNTHESIS POLYKETIDE SYNTHASE TYPE I PKS1-RELATED"/>
    <property type="match status" value="1"/>
</dbReference>
<dbReference type="InterPro" id="IPR016036">
    <property type="entry name" value="Malonyl_transacylase_ACP-bd"/>
</dbReference>
<evidence type="ECO:0000256" key="3">
    <source>
        <dbReference type="ARBA" id="ARBA00022679"/>
    </source>
</evidence>
<dbReference type="Pfam" id="PF21394">
    <property type="entry name" value="Beta-ketacyl_N"/>
    <property type="match status" value="1"/>
</dbReference>
<dbReference type="Gene3D" id="3.40.50.720">
    <property type="entry name" value="NAD(P)-binding Rossmann-like Domain"/>
    <property type="match status" value="1"/>
</dbReference>
<dbReference type="PANTHER" id="PTHR43775">
    <property type="entry name" value="FATTY ACID SYNTHASE"/>
    <property type="match status" value="1"/>
</dbReference>
<dbReference type="InterPro" id="IPR020841">
    <property type="entry name" value="PKS_Beta-ketoAc_synthase_dom"/>
</dbReference>
<dbReference type="GO" id="GO:0031177">
    <property type="term" value="F:phosphopantetheine binding"/>
    <property type="evidence" value="ECO:0007669"/>
    <property type="project" value="InterPro"/>
</dbReference>
<dbReference type="Gene3D" id="3.40.47.10">
    <property type="match status" value="1"/>
</dbReference>
<dbReference type="InterPro" id="IPR006162">
    <property type="entry name" value="Ppantetheine_attach_site"/>
</dbReference>
<dbReference type="Gene3D" id="3.40.366.10">
    <property type="entry name" value="Malonyl-Coenzyme A Acyl Carrier Protein, domain 2"/>
    <property type="match status" value="1"/>
</dbReference>
<dbReference type="InterPro" id="IPR014043">
    <property type="entry name" value="Acyl_transferase_dom"/>
</dbReference>
<dbReference type="Gene3D" id="3.30.70.250">
    <property type="entry name" value="Malonyl-CoA ACP transacylase, ACP-binding"/>
    <property type="match status" value="1"/>
</dbReference>